<keyword evidence="2" id="KW-1185">Reference proteome</keyword>
<name>A0ABD2K057_9BILA</name>
<gene>
    <name evidence="1" type="ORF">niasHT_026139</name>
</gene>
<comment type="caution">
    <text evidence="1">The sequence shown here is derived from an EMBL/GenBank/DDBJ whole genome shotgun (WGS) entry which is preliminary data.</text>
</comment>
<dbReference type="AlphaFoldDB" id="A0ABD2K057"/>
<dbReference type="Proteomes" id="UP001620626">
    <property type="component" value="Unassembled WGS sequence"/>
</dbReference>
<protein>
    <submittedName>
        <fullName evidence="1">Uncharacterized protein</fullName>
    </submittedName>
</protein>
<organism evidence="1 2">
    <name type="scientific">Heterodera trifolii</name>
    <dbReference type="NCBI Taxonomy" id="157864"/>
    <lineage>
        <taxon>Eukaryota</taxon>
        <taxon>Metazoa</taxon>
        <taxon>Ecdysozoa</taxon>
        <taxon>Nematoda</taxon>
        <taxon>Chromadorea</taxon>
        <taxon>Rhabditida</taxon>
        <taxon>Tylenchina</taxon>
        <taxon>Tylenchomorpha</taxon>
        <taxon>Tylenchoidea</taxon>
        <taxon>Heteroderidae</taxon>
        <taxon>Heteroderinae</taxon>
        <taxon>Heterodera</taxon>
    </lineage>
</organism>
<proteinExistence type="predicted"/>
<reference evidence="1 2" key="1">
    <citation type="submission" date="2024-10" db="EMBL/GenBank/DDBJ databases">
        <authorList>
            <person name="Kim D."/>
        </authorList>
    </citation>
    <scope>NUCLEOTIDE SEQUENCE [LARGE SCALE GENOMIC DNA]</scope>
    <source>
        <strain evidence="1">BH-2024</strain>
    </source>
</reference>
<accession>A0ABD2K057</accession>
<sequence>MLLLTNVFHRSRKFVPSFLNDCPLLRFVSFIFGDLFTEFPTDDSAAASDGQAVAKWLFTPLQNNMPKMIHFIDQNAIAFLRRFRQHSPTVKSICVSKRRVIAFRRSILHNIWPLLGKNIRVMDLSATFFRRLRQFAPSILNNCPSLYVFNAYYFGFFSQFPCDDSAAASEGQALAKENDCYCHQFSSTSIVPE</sequence>
<dbReference type="EMBL" id="JBICBT010000868">
    <property type="protein sequence ID" value="KAL3096199.1"/>
    <property type="molecule type" value="Genomic_DNA"/>
</dbReference>
<evidence type="ECO:0000313" key="2">
    <source>
        <dbReference type="Proteomes" id="UP001620626"/>
    </source>
</evidence>
<evidence type="ECO:0000313" key="1">
    <source>
        <dbReference type="EMBL" id="KAL3096199.1"/>
    </source>
</evidence>